<evidence type="ECO:0000259" key="4">
    <source>
        <dbReference type="PROSITE" id="PS51473"/>
    </source>
</evidence>
<evidence type="ECO:0000256" key="3">
    <source>
        <dbReference type="SAM" id="SignalP"/>
    </source>
</evidence>
<dbReference type="PROSITE" id="PS51473">
    <property type="entry name" value="GNK2"/>
    <property type="match status" value="2"/>
</dbReference>
<sequence>MASFGLLFFLSGILIHLGLTTQCHICSDTGDYSANSTYGTNLNHLLSSLPSLTTLKDGFYNATAGQNSDKVYSLFLCRGDVSSDTCRKCINTTSHKITQLCPNQKEAIIWYEVCMLRYSNRAIFSNLEETPFYYLWNPYNTSDWGQFNKVLGNLMDGLVTQAASGDSDGMFAAGEAKVKSSQGSIYGLVQCTPDLSQRDCRVCLQGAVGQIQICCDNKQGGVVLKPNCNLRYEVFRFYVPTAAGIPPSPPLINNPITDGFSKF</sequence>
<dbReference type="AlphaFoldDB" id="A0A834ZSY0"/>
<name>A0A834ZSY0_TETSI</name>
<dbReference type="FunFam" id="3.30.430.20:FF:000002">
    <property type="entry name" value="Cysteine-rich receptor-like protein kinase 10"/>
    <property type="match status" value="1"/>
</dbReference>
<protein>
    <recommendedName>
        <fullName evidence="4">Gnk2-homologous domain-containing protein</fullName>
    </recommendedName>
</protein>
<proteinExistence type="predicted"/>
<dbReference type="EMBL" id="JABCRI010000002">
    <property type="protein sequence ID" value="KAF8410920.1"/>
    <property type="molecule type" value="Genomic_DNA"/>
</dbReference>
<dbReference type="InterPro" id="IPR038408">
    <property type="entry name" value="GNK2_sf"/>
</dbReference>
<evidence type="ECO:0000313" key="6">
    <source>
        <dbReference type="Proteomes" id="UP000655225"/>
    </source>
</evidence>
<comment type="caution">
    <text evidence="5">The sequence shown here is derived from an EMBL/GenBank/DDBJ whole genome shotgun (WGS) entry which is preliminary data.</text>
</comment>
<dbReference type="Gene3D" id="3.30.430.20">
    <property type="entry name" value="Gnk2 domain, C-X8-C-X2-C motif"/>
    <property type="match status" value="2"/>
</dbReference>
<dbReference type="Pfam" id="PF01657">
    <property type="entry name" value="Stress-antifung"/>
    <property type="match status" value="2"/>
</dbReference>
<feature type="signal peptide" evidence="3">
    <location>
        <begin position="1"/>
        <end position="20"/>
    </location>
</feature>
<accession>A0A834ZSY0</accession>
<dbReference type="OrthoDB" id="1909574at2759"/>
<dbReference type="CDD" id="cd23509">
    <property type="entry name" value="Gnk2-like"/>
    <property type="match status" value="2"/>
</dbReference>
<feature type="chain" id="PRO_5032393917" description="Gnk2-homologous domain-containing protein" evidence="3">
    <location>
        <begin position="21"/>
        <end position="263"/>
    </location>
</feature>
<organism evidence="5 6">
    <name type="scientific">Tetracentron sinense</name>
    <name type="common">Spur-leaf</name>
    <dbReference type="NCBI Taxonomy" id="13715"/>
    <lineage>
        <taxon>Eukaryota</taxon>
        <taxon>Viridiplantae</taxon>
        <taxon>Streptophyta</taxon>
        <taxon>Embryophyta</taxon>
        <taxon>Tracheophyta</taxon>
        <taxon>Spermatophyta</taxon>
        <taxon>Magnoliopsida</taxon>
        <taxon>Trochodendrales</taxon>
        <taxon>Trochodendraceae</taxon>
        <taxon>Tetracentron</taxon>
    </lineage>
</organism>
<evidence type="ECO:0000313" key="5">
    <source>
        <dbReference type="EMBL" id="KAF8410920.1"/>
    </source>
</evidence>
<keyword evidence="6" id="KW-1185">Reference proteome</keyword>
<dbReference type="OMA" id="FLMISAQ"/>
<keyword evidence="2" id="KW-0677">Repeat</keyword>
<feature type="domain" description="Gnk2-homologous" evidence="4">
    <location>
        <begin position="20"/>
        <end position="123"/>
    </location>
</feature>
<dbReference type="PANTHER" id="PTHR32099:SF42">
    <property type="entry name" value="CYSTEINE-RICH RECEPTOR-LIKE PROTEIN KINASE 9-RELATED"/>
    <property type="match status" value="1"/>
</dbReference>
<reference evidence="5 6" key="1">
    <citation type="submission" date="2020-04" db="EMBL/GenBank/DDBJ databases">
        <title>Plant Genome Project.</title>
        <authorList>
            <person name="Zhang R.-G."/>
        </authorList>
    </citation>
    <scope>NUCLEOTIDE SEQUENCE [LARGE SCALE GENOMIC DNA]</scope>
    <source>
        <strain evidence="5">YNK0</strain>
        <tissue evidence="5">Leaf</tissue>
    </source>
</reference>
<evidence type="ECO:0000256" key="1">
    <source>
        <dbReference type="ARBA" id="ARBA00022729"/>
    </source>
</evidence>
<evidence type="ECO:0000256" key="2">
    <source>
        <dbReference type="ARBA" id="ARBA00022737"/>
    </source>
</evidence>
<feature type="domain" description="Gnk2-homologous" evidence="4">
    <location>
        <begin position="129"/>
        <end position="237"/>
    </location>
</feature>
<dbReference type="FunFam" id="3.30.430.20:FF:000003">
    <property type="entry name" value="Cysteine-rich RLK (RECEPTOR-like protein kinase) 10"/>
    <property type="match status" value="1"/>
</dbReference>
<dbReference type="InterPro" id="IPR002902">
    <property type="entry name" value="GNK2"/>
</dbReference>
<dbReference type="PANTHER" id="PTHR32099">
    <property type="entry name" value="CYSTEINE-RICH REPEAT SECRETORY PROTEIN"/>
    <property type="match status" value="1"/>
</dbReference>
<keyword evidence="1 3" id="KW-0732">Signal</keyword>
<gene>
    <name evidence="5" type="ORF">HHK36_003457</name>
</gene>
<dbReference type="Proteomes" id="UP000655225">
    <property type="component" value="Unassembled WGS sequence"/>
</dbReference>